<evidence type="ECO:0000313" key="2">
    <source>
        <dbReference type="Proteomes" id="UP001222434"/>
    </source>
</evidence>
<accession>A0AAJ1N034</accession>
<dbReference type="EMBL" id="JAILSO010000057">
    <property type="protein sequence ID" value="MDE1479395.1"/>
    <property type="molecule type" value="Genomic_DNA"/>
</dbReference>
<comment type="caution">
    <text evidence="1">The sequence shown here is derived from an EMBL/GenBank/DDBJ whole genome shotgun (WGS) entry which is preliminary data.</text>
</comment>
<protein>
    <recommendedName>
        <fullName evidence="3">DUF4435 domain-containing protein</fullName>
    </recommendedName>
</protein>
<dbReference type="AlphaFoldDB" id="A0AAJ1N034"/>
<evidence type="ECO:0008006" key="3">
    <source>
        <dbReference type="Google" id="ProtNLM"/>
    </source>
</evidence>
<gene>
    <name evidence="1" type="ORF">KKJ01_14430</name>
</gene>
<sequence length="312" mass="35797">MGLTYDITQYITSVKMSEKKRILVEGRDDRAHIKNLIFAKLGDTKIEVDTAENIRGKCEVTAKNNRAKINQIHDICKLSKKHKNLYFFCDREYLKFSIGNKIEDLMNDHENDGNLNWTIGHSLENYFIESDLIIDAFSYLSGSEFKASALKLFKKVLPSAIKITTVIALSAKDIEHSSYPLGTIKWNDFYICEKNLNLGLDIENWKLKNTNKLAENFIHCFSKYIPIIEHTDQLICSRICRGHTAILILQRIFSACLYFIGKDTDEPLSKKDAEKFAKIKESFISNALCESWIRMVKSECAIYPSNLINSVA</sequence>
<name>A0AAJ1N034_XENBV</name>
<reference evidence="1" key="1">
    <citation type="submission" date="2021-08" db="EMBL/GenBank/DDBJ databases">
        <authorList>
            <person name="Papudeshi B."/>
            <person name="Bashey-Visser F."/>
        </authorList>
    </citation>
    <scope>NUCLEOTIDE SEQUENCE</scope>
    <source>
        <strain evidence="1">MC_266_E_2016</strain>
    </source>
</reference>
<evidence type="ECO:0000313" key="1">
    <source>
        <dbReference type="EMBL" id="MDE1479395.1"/>
    </source>
</evidence>
<proteinExistence type="predicted"/>
<dbReference type="Proteomes" id="UP001222434">
    <property type="component" value="Unassembled WGS sequence"/>
</dbReference>
<dbReference type="RefSeq" id="WP_274713032.1">
    <property type="nucleotide sequence ID" value="NZ_JAILSO010000057.1"/>
</dbReference>
<reference evidence="1" key="2">
    <citation type="journal article" date="2022" name="J. Evol. Biol.">
        <title>Pre- and post-association barriers to host switching in sympatric mutualists.</title>
        <authorList>
            <person name="Dinges Z.M."/>
            <person name="Phillips R.K."/>
            <person name="Lively C.M."/>
            <person name="Bashey F."/>
        </authorList>
    </citation>
    <scope>NUCLEOTIDE SEQUENCE</scope>
    <source>
        <strain evidence="1">MC_266_E_2016</strain>
    </source>
</reference>
<organism evidence="1 2">
    <name type="scientific">Xenorhabdus bovienii</name>
    <name type="common">Xenorhabdus nematophila subsp. bovienii</name>
    <dbReference type="NCBI Taxonomy" id="40576"/>
    <lineage>
        <taxon>Bacteria</taxon>
        <taxon>Pseudomonadati</taxon>
        <taxon>Pseudomonadota</taxon>
        <taxon>Gammaproteobacteria</taxon>
        <taxon>Enterobacterales</taxon>
        <taxon>Morganellaceae</taxon>
        <taxon>Xenorhabdus</taxon>
    </lineage>
</organism>